<dbReference type="OrthoDB" id="2587912at2759"/>
<sequence length="271" mass="30344">MIKLPTELLEPILTDALQDSRSSALDLLLIHPRTTQILYRHVYQQHPCAINSLNQLELFSNNVPLELLSKVRALHINLPSAAGSVWDSVGNALTKCRNVQHLKLRAMGLWNEDRRGLIEGLAAIDPISFEWTSPDPPHHISLSVVTPCLTIVLNQLPRWSRLLHLSMSHVQFPQCTHPDRYLPAVLSPTLETISLGQAIKAPATMLAGIATACPRLKRFDAEDIYSESIWGSRVDEKDVRNKLEDSMSFYGDFSITSRLQRIAGGDRGVIY</sequence>
<dbReference type="Proteomes" id="UP000306954">
    <property type="component" value="Unassembled WGS sequence"/>
</dbReference>
<name>A0A4T0H9K8_WALIC</name>
<evidence type="ECO:0008006" key="3">
    <source>
        <dbReference type="Google" id="ProtNLM"/>
    </source>
</evidence>
<proteinExistence type="predicted"/>
<accession>A0A4T0H9K8</accession>
<reference evidence="1 2" key="1">
    <citation type="submission" date="2019-03" db="EMBL/GenBank/DDBJ databases">
        <title>Sequencing 23 genomes of Wallemia ichthyophaga.</title>
        <authorList>
            <person name="Gostincar C."/>
        </authorList>
    </citation>
    <scope>NUCLEOTIDE SEQUENCE [LARGE SCALE GENOMIC DNA]</scope>
    <source>
        <strain evidence="1 2">EXF-8621</strain>
    </source>
</reference>
<evidence type="ECO:0000313" key="1">
    <source>
        <dbReference type="EMBL" id="TIB10385.1"/>
    </source>
</evidence>
<gene>
    <name evidence="1" type="ORF">E3P90_02855</name>
</gene>
<dbReference type="OMA" id="FFYSEPL"/>
<dbReference type="AlphaFoldDB" id="A0A4T0H9K8"/>
<comment type="caution">
    <text evidence="1">The sequence shown here is derived from an EMBL/GenBank/DDBJ whole genome shotgun (WGS) entry which is preliminary data.</text>
</comment>
<evidence type="ECO:0000313" key="2">
    <source>
        <dbReference type="Proteomes" id="UP000306954"/>
    </source>
</evidence>
<dbReference type="EMBL" id="SPOF01000031">
    <property type="protein sequence ID" value="TIB10385.1"/>
    <property type="molecule type" value="Genomic_DNA"/>
</dbReference>
<protein>
    <recommendedName>
        <fullName evidence="3">F-box domain-containing protein</fullName>
    </recommendedName>
</protein>
<organism evidence="1 2">
    <name type="scientific">Wallemia ichthyophaga</name>
    <dbReference type="NCBI Taxonomy" id="245174"/>
    <lineage>
        <taxon>Eukaryota</taxon>
        <taxon>Fungi</taxon>
        <taxon>Dikarya</taxon>
        <taxon>Basidiomycota</taxon>
        <taxon>Wallemiomycotina</taxon>
        <taxon>Wallemiomycetes</taxon>
        <taxon>Wallemiales</taxon>
        <taxon>Wallemiaceae</taxon>
        <taxon>Wallemia</taxon>
    </lineage>
</organism>